<feature type="chain" id="PRO_5015976236" evidence="1">
    <location>
        <begin position="29"/>
        <end position="882"/>
    </location>
</feature>
<evidence type="ECO:0000256" key="1">
    <source>
        <dbReference type="SAM" id="SignalP"/>
    </source>
</evidence>
<protein>
    <submittedName>
        <fullName evidence="3">Outer membrane protein IcsA autotransporter</fullName>
    </submittedName>
</protein>
<evidence type="ECO:0000313" key="4">
    <source>
        <dbReference type="Proteomes" id="UP000249005"/>
    </source>
</evidence>
<keyword evidence="4" id="KW-1185">Reference proteome</keyword>
<dbReference type="PROSITE" id="PS51208">
    <property type="entry name" value="AUTOTRANSPORTER"/>
    <property type="match status" value="1"/>
</dbReference>
<dbReference type="SMART" id="SM00869">
    <property type="entry name" value="Autotransporter"/>
    <property type="match status" value="1"/>
</dbReference>
<proteinExistence type="predicted"/>
<dbReference type="Gene3D" id="2.160.20.20">
    <property type="match status" value="1"/>
</dbReference>
<dbReference type="AlphaFoldDB" id="A0A2X4UVV6"/>
<dbReference type="InterPro" id="IPR050909">
    <property type="entry name" value="Bact_Autotransporter_VF"/>
</dbReference>
<evidence type="ECO:0000259" key="2">
    <source>
        <dbReference type="PROSITE" id="PS51208"/>
    </source>
</evidence>
<sequence length="882" mass="92645">MLKNNAIPTPAAVFIALTVGAVPSAALAADCSGGQSSFSNETIYSVNGSTSMACSQDITIVNTNGSWNGGDNTGGTHGVYMYAGNIDLSGKLIVTVSGLNADAINLKASGSAGSPTTLTIGDGARIRATGSSGDGINVALYQGSGSVTLGNDVDISSRVGVAVRANLSPNAGEYNHVKIGERATITGEATSASETSGEGYAVFAGNRNRNSDTQNGSAFVVINRGSHISTTNSGTALTHAVYANKGGVIQLGDSAYVETSGTRANALHATVGTDTQNQKGGIIELTGGAEVIVSYDTAYAVYAKGVGSRIVSQKTALETVSELNDYIAGSGTSTATSGKFLITGNMLATEGGQIALVMTDGTQFNGGASTDSETGTVSLDISGQNSRWNMNQDSDVTTLSLGNKTRIHYDYTDGVFKTLTVNGNYHSNNGVIAMNTVLEGDGSLTDKLVIKGDTSGHTDISITNAGGNGALTTQGIELVQVEGNSAGTFGNSQRIVGGAFDYFVRSGSTIAGANDSSWYLVSDYSPVIPPVNPPVDPPVNPPVNPPVTPPVTPEVSTPKPVYRPEAGSYVANLSAANTLFITRLHDRLGETQYTDALTGEQKVTNMWLRNVGGHNRFHDGSGQLKTTSNRYVMQLGGDLAQWTRNGMDRWHVGAMAGYGNSHSKTRSNVTGYTSKGSVNGYSVGLYGTWYANSVDKSGSYLDSWVQYGWFDNEVNGERLAAEKYKSSGVTASLEGGYSIKLADSERSSFWLQPKAQLVWLGVTADSHRENNGSRIKYDTSGNLMTRVGMRAFMNGHSAVDDGKDRTFQPFIEANWIHNTEDYSVEMDNRKSSQSGAKNIGEAKIGVEGQVSKRLNLWGNVSQQIGNDSYSDTQAMLGAKYSF</sequence>
<dbReference type="InterPro" id="IPR006315">
    <property type="entry name" value="OM_autotransptr_brl_dom"/>
</dbReference>
<dbReference type="KEGG" id="lri:NCTC12151_02805"/>
<dbReference type="SUPFAM" id="SSF51126">
    <property type="entry name" value="Pectin lyase-like"/>
    <property type="match status" value="1"/>
</dbReference>
<dbReference type="Proteomes" id="UP000249005">
    <property type="component" value="Chromosome 1"/>
</dbReference>
<dbReference type="OrthoDB" id="6462569at2"/>
<dbReference type="EMBL" id="LS483470">
    <property type="protein sequence ID" value="SQI42941.1"/>
    <property type="molecule type" value="Genomic_DNA"/>
</dbReference>
<keyword evidence="1" id="KW-0732">Signal</keyword>
<dbReference type="CDD" id="cd01344">
    <property type="entry name" value="PL2_Passenger_AT"/>
    <property type="match status" value="1"/>
</dbReference>
<dbReference type="InterPro" id="IPR036709">
    <property type="entry name" value="Autotransporte_beta_dom_sf"/>
</dbReference>
<feature type="signal peptide" evidence="1">
    <location>
        <begin position="1"/>
        <end position="28"/>
    </location>
</feature>
<evidence type="ECO:0000313" key="3">
    <source>
        <dbReference type="EMBL" id="SQI42941.1"/>
    </source>
</evidence>
<dbReference type="InterPro" id="IPR043990">
    <property type="entry name" value="AC_1"/>
</dbReference>
<dbReference type="Gene3D" id="2.40.128.130">
    <property type="entry name" value="Autotransporter beta-domain"/>
    <property type="match status" value="1"/>
</dbReference>
<gene>
    <name evidence="3" type="primary">icsA_18</name>
    <name evidence="3" type="ORF">NCTC12151_02805</name>
</gene>
<dbReference type="PANTHER" id="PTHR12338:SF5">
    <property type="entry name" value="ANTIGEN 43-RELATED"/>
    <property type="match status" value="1"/>
</dbReference>
<dbReference type="RefSeq" id="WP_111741190.1">
    <property type="nucleotide sequence ID" value="NZ_LR698987.1"/>
</dbReference>
<feature type="domain" description="Autotransporter" evidence="2">
    <location>
        <begin position="599"/>
        <end position="882"/>
    </location>
</feature>
<name>A0A2X4UVV6_9GAMM</name>
<dbReference type="NCBIfam" id="TIGR01414">
    <property type="entry name" value="autotrans_barl"/>
    <property type="match status" value="1"/>
</dbReference>
<dbReference type="InterPro" id="IPR011050">
    <property type="entry name" value="Pectin_lyase_fold/virulence"/>
</dbReference>
<organism evidence="3 4">
    <name type="scientific">Leminorella richardii</name>
    <dbReference type="NCBI Taxonomy" id="158841"/>
    <lineage>
        <taxon>Bacteria</taxon>
        <taxon>Pseudomonadati</taxon>
        <taxon>Pseudomonadota</taxon>
        <taxon>Gammaproteobacteria</taxon>
        <taxon>Enterobacterales</taxon>
        <taxon>Budviciaceae</taxon>
        <taxon>Leminorella</taxon>
    </lineage>
</organism>
<dbReference type="GO" id="GO:0019867">
    <property type="term" value="C:outer membrane"/>
    <property type="evidence" value="ECO:0007669"/>
    <property type="project" value="InterPro"/>
</dbReference>
<dbReference type="Pfam" id="PF18883">
    <property type="entry name" value="AC_1"/>
    <property type="match status" value="1"/>
</dbReference>
<dbReference type="Pfam" id="PF03797">
    <property type="entry name" value="Autotransporter"/>
    <property type="match status" value="1"/>
</dbReference>
<dbReference type="PANTHER" id="PTHR12338">
    <property type="entry name" value="AUTOTRANSPORTER"/>
    <property type="match status" value="1"/>
</dbReference>
<dbReference type="SUPFAM" id="SSF103515">
    <property type="entry name" value="Autotransporter"/>
    <property type="match status" value="1"/>
</dbReference>
<dbReference type="InterPro" id="IPR012332">
    <property type="entry name" value="Autotransporter_pectin_lyase_C"/>
</dbReference>
<dbReference type="InterPro" id="IPR005546">
    <property type="entry name" value="Autotransporte_beta"/>
</dbReference>
<reference evidence="3 4" key="1">
    <citation type="submission" date="2018-06" db="EMBL/GenBank/DDBJ databases">
        <authorList>
            <consortium name="Pathogen Informatics"/>
            <person name="Doyle S."/>
        </authorList>
    </citation>
    <scope>NUCLEOTIDE SEQUENCE [LARGE SCALE GENOMIC DNA]</scope>
    <source>
        <strain evidence="3 4">NCTC12151</strain>
    </source>
</reference>
<accession>A0A2X4UVV6</accession>